<feature type="region of interest" description="Disordered" evidence="1">
    <location>
        <begin position="561"/>
        <end position="677"/>
    </location>
</feature>
<keyword evidence="3" id="KW-1185">Reference proteome</keyword>
<organism evidence="2 3">
    <name type="scientific">Phakopsora pachyrhizi</name>
    <name type="common">Asian soybean rust disease fungus</name>
    <dbReference type="NCBI Taxonomy" id="170000"/>
    <lineage>
        <taxon>Eukaryota</taxon>
        <taxon>Fungi</taxon>
        <taxon>Dikarya</taxon>
        <taxon>Basidiomycota</taxon>
        <taxon>Pucciniomycotina</taxon>
        <taxon>Pucciniomycetes</taxon>
        <taxon>Pucciniales</taxon>
        <taxon>Phakopsoraceae</taxon>
        <taxon>Phakopsora</taxon>
    </lineage>
</organism>
<dbReference type="EMBL" id="CALTRL010001086">
    <property type="protein sequence ID" value="CAH7670901.1"/>
    <property type="molecule type" value="Genomic_DNA"/>
</dbReference>
<feature type="compositionally biased region" description="Basic and acidic residues" evidence="1">
    <location>
        <begin position="620"/>
        <end position="643"/>
    </location>
</feature>
<name>A0AAV0APG7_PHAPC</name>
<feature type="compositionally biased region" description="Basic and acidic residues" evidence="1">
    <location>
        <begin position="583"/>
        <end position="603"/>
    </location>
</feature>
<evidence type="ECO:0000313" key="3">
    <source>
        <dbReference type="Proteomes" id="UP001153365"/>
    </source>
</evidence>
<feature type="compositionally biased region" description="Basic and acidic residues" evidence="1">
    <location>
        <begin position="654"/>
        <end position="663"/>
    </location>
</feature>
<dbReference type="Proteomes" id="UP001153365">
    <property type="component" value="Unassembled WGS sequence"/>
</dbReference>
<proteinExistence type="predicted"/>
<evidence type="ECO:0000256" key="1">
    <source>
        <dbReference type="SAM" id="MobiDB-lite"/>
    </source>
</evidence>
<gene>
    <name evidence="2" type="ORF">PPACK8108_LOCUS5648</name>
</gene>
<dbReference type="AlphaFoldDB" id="A0AAV0APG7"/>
<feature type="compositionally biased region" description="Acidic residues" evidence="1">
    <location>
        <begin position="604"/>
        <end position="619"/>
    </location>
</feature>
<accession>A0AAV0APG7</accession>
<sequence>MPPPNDSNPSSSSVDNLSIWDVLDSLNSTLIHSLRSATDSILPKISDYSVSFYNQLNSSLNSLLNHSLHLPFLRPSADSQPSNLSLASDFNSLDPHHSPGLIPLRRFDGTRSSWYSRLFRPRYILISLSIFFTSHLALDLLLSSDYLQNYLRSNPCLRRALPGWLITRVRRRRASRSIIHPNPRSDIGPGSNRLEALVLLGADPGSPAHLLSLHLASIGYVVIASVSRIEYVAQLEREGLGWVKALVLDHSTGQTNAFNRSLAASLSLSFPLNSALDSSRCDRRSSLVGMINCLPISIPHDLKPVENIEVVEDLLGGINRLAGVSLEIVKLVLPMMRNSIERQGRGDAVLLTLFPTRTSSLALPFISTSYVSNRTLESLMTALRRELKISTSASKNQIRIINEKIGLLSPSPQSTTPMIPGLIQTSPAPPSLPVHLHPIYASSLSRRIPFLSVPSTNLPILSTRGSSMSHLLHRVQQIIQSPQIRNGSTTCIGKSVWKYRLIRSLGSDSMIESWLSLVERMNGWVRQRVVSEIDLESRETLEKVVGKREFSDRSGWKAGLFMERSGESDEDEGRESDEVEGGSEAKEDLEGKHDLKEDQNGEKEADDEGKVEDEKEVSDEEKGQDSEDIRVDVKQEEDQKVLLEVDDGEDVESCVDKGEDAGRESFVGSEIDWRSKE</sequence>
<reference evidence="2" key="1">
    <citation type="submission" date="2022-06" db="EMBL/GenBank/DDBJ databases">
        <authorList>
            <consortium name="SYNGENTA / RWTH Aachen University"/>
        </authorList>
    </citation>
    <scope>NUCLEOTIDE SEQUENCE</scope>
</reference>
<comment type="caution">
    <text evidence="2">The sequence shown here is derived from an EMBL/GenBank/DDBJ whole genome shotgun (WGS) entry which is preliminary data.</text>
</comment>
<feature type="compositionally biased region" description="Acidic residues" evidence="1">
    <location>
        <begin position="644"/>
        <end position="653"/>
    </location>
</feature>
<protein>
    <recommendedName>
        <fullName evidence="4">DUF1776-domain-containing protein</fullName>
    </recommendedName>
</protein>
<evidence type="ECO:0008006" key="4">
    <source>
        <dbReference type="Google" id="ProtNLM"/>
    </source>
</evidence>
<feature type="compositionally biased region" description="Acidic residues" evidence="1">
    <location>
        <begin position="568"/>
        <end position="581"/>
    </location>
</feature>
<evidence type="ECO:0000313" key="2">
    <source>
        <dbReference type="EMBL" id="CAH7670901.1"/>
    </source>
</evidence>